<comment type="caution">
    <text evidence="3">The sequence shown here is derived from an EMBL/GenBank/DDBJ whole genome shotgun (WGS) entry which is preliminary data.</text>
</comment>
<dbReference type="EMBL" id="ATCF01000037">
    <property type="protein sequence ID" value="EPD97582.1"/>
    <property type="molecule type" value="Genomic_DNA"/>
</dbReference>
<reference evidence="3 4" key="1">
    <citation type="submission" date="2013-04" db="EMBL/GenBank/DDBJ databases">
        <title>The Genome Sequence of Sutterella wadsworthensis HGA0223.</title>
        <authorList>
            <consortium name="The Broad Institute Genomics Platform"/>
            <person name="Earl A."/>
            <person name="Ward D."/>
            <person name="Feldgarden M."/>
            <person name="Gevers D."/>
            <person name="Schmidt T.M."/>
            <person name="Dover J."/>
            <person name="Dai D."/>
            <person name="Walker B."/>
            <person name="Young S."/>
            <person name="Zeng Q."/>
            <person name="Gargeya S."/>
            <person name="Fitzgerald M."/>
            <person name="Haas B."/>
            <person name="Abouelleil A."/>
            <person name="Allen A.W."/>
            <person name="Alvarado L."/>
            <person name="Arachchi H.M."/>
            <person name="Berlin A.M."/>
            <person name="Chapman S.B."/>
            <person name="Gainer-Dewar J."/>
            <person name="Goldberg J."/>
            <person name="Griggs A."/>
            <person name="Gujja S."/>
            <person name="Hansen M."/>
            <person name="Howarth C."/>
            <person name="Imamovic A."/>
            <person name="Ireland A."/>
            <person name="Larimer J."/>
            <person name="McCowan C."/>
            <person name="Murphy C."/>
            <person name="Pearson M."/>
            <person name="Poon T.W."/>
            <person name="Priest M."/>
            <person name="Roberts A."/>
            <person name="Saif S."/>
            <person name="Shea T."/>
            <person name="Sisk P."/>
            <person name="Sykes S."/>
            <person name="Wortman J."/>
            <person name="Nusbaum C."/>
            <person name="Birren B."/>
        </authorList>
    </citation>
    <scope>NUCLEOTIDE SEQUENCE [LARGE SCALE GENOMIC DNA]</scope>
    <source>
        <strain evidence="3 4">HGA0223</strain>
    </source>
</reference>
<dbReference type="PANTHER" id="PTHR38038">
    <property type="entry name" value="PENICILLIN-BINDING PROTEIN ACTIVATOR LPOA"/>
    <property type="match status" value="1"/>
</dbReference>
<dbReference type="AlphaFoldDB" id="S3BTT4"/>
<dbReference type="GO" id="GO:0009252">
    <property type="term" value="P:peptidoglycan biosynthetic process"/>
    <property type="evidence" value="ECO:0007669"/>
    <property type="project" value="TreeGrafter"/>
</dbReference>
<dbReference type="SUPFAM" id="SSF53822">
    <property type="entry name" value="Periplasmic binding protein-like I"/>
    <property type="match status" value="1"/>
</dbReference>
<dbReference type="PANTHER" id="PTHR38038:SF1">
    <property type="entry name" value="PENICILLIN-BINDING PROTEIN ACTIVATOR LPOA"/>
    <property type="match status" value="1"/>
</dbReference>
<feature type="region of interest" description="Disordered" evidence="2">
    <location>
        <begin position="437"/>
        <end position="456"/>
    </location>
</feature>
<dbReference type="InterPro" id="IPR028082">
    <property type="entry name" value="Peripla_BP_I"/>
</dbReference>
<organism evidence="3 4">
    <name type="scientific">Sutterella wadsworthensis HGA0223</name>
    <dbReference type="NCBI Taxonomy" id="1203554"/>
    <lineage>
        <taxon>Bacteria</taxon>
        <taxon>Pseudomonadati</taxon>
        <taxon>Pseudomonadota</taxon>
        <taxon>Betaproteobacteria</taxon>
        <taxon>Burkholderiales</taxon>
        <taxon>Sutterellaceae</taxon>
        <taxon>Sutterella</taxon>
    </lineage>
</organism>
<evidence type="ECO:0000313" key="3">
    <source>
        <dbReference type="EMBL" id="EPD97582.1"/>
    </source>
</evidence>
<dbReference type="Gene3D" id="3.40.50.2300">
    <property type="match status" value="2"/>
</dbReference>
<dbReference type="Proteomes" id="UP000014400">
    <property type="component" value="Unassembled WGS sequence"/>
</dbReference>
<dbReference type="Pfam" id="PF04348">
    <property type="entry name" value="LppC"/>
    <property type="match status" value="1"/>
</dbReference>
<gene>
    <name evidence="3" type="ORF">HMPREF1476_02266</name>
</gene>
<keyword evidence="4" id="KW-1185">Reference proteome</keyword>
<dbReference type="eggNOG" id="COG3107">
    <property type="taxonomic scope" value="Bacteria"/>
</dbReference>
<accession>S3BTT4</accession>
<evidence type="ECO:0008006" key="5">
    <source>
        <dbReference type="Google" id="ProtNLM"/>
    </source>
</evidence>
<dbReference type="STRING" id="1203554.HMPREF1476_02266"/>
<name>S3BTT4_9BURK</name>
<dbReference type="HOGENOM" id="CLU_563734_0_0_4"/>
<evidence type="ECO:0000256" key="1">
    <source>
        <dbReference type="ARBA" id="ARBA00023136"/>
    </source>
</evidence>
<dbReference type="InterPro" id="IPR007443">
    <property type="entry name" value="LpoA"/>
</dbReference>
<keyword evidence="1" id="KW-0472">Membrane</keyword>
<dbReference type="PATRIC" id="fig|1203554.3.peg.2348"/>
<evidence type="ECO:0000256" key="2">
    <source>
        <dbReference type="SAM" id="MobiDB-lite"/>
    </source>
</evidence>
<feature type="compositionally biased region" description="Low complexity" evidence="2">
    <location>
        <begin position="439"/>
        <end position="456"/>
    </location>
</feature>
<dbReference type="GO" id="GO:0030234">
    <property type="term" value="F:enzyme regulator activity"/>
    <property type="evidence" value="ECO:0007669"/>
    <property type="project" value="TreeGrafter"/>
</dbReference>
<dbReference type="GO" id="GO:0031241">
    <property type="term" value="C:periplasmic side of cell outer membrane"/>
    <property type="evidence" value="ECO:0007669"/>
    <property type="project" value="TreeGrafter"/>
</dbReference>
<sequence length="456" mass="48684">MLMPPDDSPFLAAARIVANGLAASNAHIDSPQARSAEIFLVESSSQTASLDAALDAALVSGADIVVGPIERSAVEMLARKKTLPLPVLALNVPDNTDLSAVPQNLGLISISTEYEAEWIAQAAVAALPHSINNLSRPKIAVIAGSAAWQMRARDAFENVLAHAQIDYEVISFSPEILDDLQTKFEPTLSPEEAAQFDQELREALAKAESSQQRKLITKRVHAARRARVTQSEPPFQAALLALSAQEAALVRNRFPRGTRIWGTSAINPGDPDLSSAATTLSYDLDGVAFPECPLVVQLKPADFEARFGTSMPYSLSAKRLFALGVDARTTALAWSQGRSLQGEAGETGTLTFDRSHSPLVERTPQVVVVQQGHLLQIPRELAVRTVLPTIEPPKPTEPIAMPTVKEELNAAHREDVKGVVVNDLGADPDPTPMIIPKTISPASSPSPAASGISITQ</sequence>
<protein>
    <recommendedName>
        <fullName evidence="5">Leucine-binding protein domain-containing protein</fullName>
    </recommendedName>
</protein>
<evidence type="ECO:0000313" key="4">
    <source>
        <dbReference type="Proteomes" id="UP000014400"/>
    </source>
</evidence>
<proteinExistence type="predicted"/>